<accession>A0A166F087</accession>
<dbReference type="Proteomes" id="UP000076532">
    <property type="component" value="Unassembled WGS sequence"/>
</dbReference>
<dbReference type="STRING" id="436010.A0A166F087"/>
<dbReference type="GO" id="GO:0016020">
    <property type="term" value="C:membrane"/>
    <property type="evidence" value="ECO:0007669"/>
    <property type="project" value="TreeGrafter"/>
</dbReference>
<dbReference type="GO" id="GO:0005829">
    <property type="term" value="C:cytosol"/>
    <property type="evidence" value="ECO:0007669"/>
    <property type="project" value="TreeGrafter"/>
</dbReference>
<evidence type="ECO:0000256" key="1">
    <source>
        <dbReference type="ARBA" id="ARBA00022448"/>
    </source>
</evidence>
<protein>
    <submittedName>
        <fullName evidence="3">Glycolipid transfer protein</fullName>
    </submittedName>
</protein>
<dbReference type="FunFam" id="1.10.3520.10:FF:000001">
    <property type="entry name" value="Pleckstrin domain-containing family A member 8"/>
    <property type="match status" value="1"/>
</dbReference>
<name>A0A166F087_9AGAM</name>
<dbReference type="InterPro" id="IPR036497">
    <property type="entry name" value="GLTP_sf"/>
</dbReference>
<dbReference type="PANTHER" id="PTHR10219">
    <property type="entry name" value="GLYCOLIPID TRANSFER PROTEIN-RELATED"/>
    <property type="match status" value="1"/>
</dbReference>
<gene>
    <name evidence="3" type="ORF">FIBSPDRAFT_1047655</name>
</gene>
<dbReference type="EMBL" id="KV417595">
    <property type="protein sequence ID" value="KZP16301.1"/>
    <property type="molecule type" value="Genomic_DNA"/>
</dbReference>
<dbReference type="SUPFAM" id="SSF110004">
    <property type="entry name" value="Glycolipid transfer protein, GLTP"/>
    <property type="match status" value="1"/>
</dbReference>
<reference evidence="3 4" key="1">
    <citation type="journal article" date="2016" name="Mol. Biol. Evol.">
        <title>Comparative Genomics of Early-Diverging Mushroom-Forming Fungi Provides Insights into the Origins of Lignocellulose Decay Capabilities.</title>
        <authorList>
            <person name="Nagy L.G."/>
            <person name="Riley R."/>
            <person name="Tritt A."/>
            <person name="Adam C."/>
            <person name="Daum C."/>
            <person name="Floudas D."/>
            <person name="Sun H."/>
            <person name="Yadav J.S."/>
            <person name="Pangilinan J."/>
            <person name="Larsson K.H."/>
            <person name="Matsuura K."/>
            <person name="Barry K."/>
            <person name="Labutti K."/>
            <person name="Kuo R."/>
            <person name="Ohm R.A."/>
            <person name="Bhattacharya S.S."/>
            <person name="Shirouzu T."/>
            <person name="Yoshinaga Y."/>
            <person name="Martin F.M."/>
            <person name="Grigoriev I.V."/>
            <person name="Hibbett D.S."/>
        </authorList>
    </citation>
    <scope>NUCLEOTIDE SEQUENCE [LARGE SCALE GENOMIC DNA]</scope>
    <source>
        <strain evidence="3 4">CBS 109695</strain>
    </source>
</reference>
<dbReference type="OrthoDB" id="205255at2759"/>
<proteinExistence type="predicted"/>
<dbReference type="InterPro" id="IPR014830">
    <property type="entry name" value="Glycolipid_transfer_prot_dom"/>
</dbReference>
<evidence type="ECO:0000313" key="4">
    <source>
        <dbReference type="Proteomes" id="UP000076532"/>
    </source>
</evidence>
<organism evidence="3 4">
    <name type="scientific">Athelia psychrophila</name>
    <dbReference type="NCBI Taxonomy" id="1759441"/>
    <lineage>
        <taxon>Eukaryota</taxon>
        <taxon>Fungi</taxon>
        <taxon>Dikarya</taxon>
        <taxon>Basidiomycota</taxon>
        <taxon>Agaricomycotina</taxon>
        <taxon>Agaricomycetes</taxon>
        <taxon>Agaricomycetidae</taxon>
        <taxon>Atheliales</taxon>
        <taxon>Atheliaceae</taxon>
        <taxon>Athelia</taxon>
    </lineage>
</organism>
<dbReference type="GO" id="GO:1902387">
    <property type="term" value="F:ceramide 1-phosphate binding"/>
    <property type="evidence" value="ECO:0007669"/>
    <property type="project" value="TreeGrafter"/>
</dbReference>
<dbReference type="GO" id="GO:1902388">
    <property type="term" value="F:ceramide 1-phosphate transfer activity"/>
    <property type="evidence" value="ECO:0007669"/>
    <property type="project" value="TreeGrafter"/>
</dbReference>
<dbReference type="PANTHER" id="PTHR10219:SF25">
    <property type="entry name" value="PLECKSTRIN HOMOLOGY DOMAIN-CONTAINING FAMILY A MEMBER 8"/>
    <property type="match status" value="1"/>
</dbReference>
<keyword evidence="4" id="KW-1185">Reference proteome</keyword>
<dbReference type="Gene3D" id="1.10.3520.10">
    <property type="entry name" value="Glycolipid transfer protein"/>
    <property type="match status" value="1"/>
</dbReference>
<feature type="domain" description="Glycolipid transfer protein" evidence="2">
    <location>
        <begin position="21"/>
        <end position="159"/>
    </location>
</feature>
<evidence type="ECO:0000313" key="3">
    <source>
        <dbReference type="EMBL" id="KZP16301.1"/>
    </source>
</evidence>
<evidence type="ECO:0000259" key="2">
    <source>
        <dbReference type="Pfam" id="PF08718"/>
    </source>
</evidence>
<dbReference type="AlphaFoldDB" id="A0A166F087"/>
<sequence length="197" mass="22089">MAPHFETAKSFADVPITEEGVETEAFLEASDGLVLMFDLLGSAIFGFVQNDMRQNLAGVRERFQAFPEESTTLEKLVKFENAGGTRVATACLIRLIRGQYFTCSALLHAQNEPNSELHTCFQAAYDEVLRHHHNFIIRGTMAVVLRAVPYRKDFYARIAQGGSIENLNAELAKWLVGLDIIVKRMCRFVDEGNFGKV</sequence>
<dbReference type="Pfam" id="PF08718">
    <property type="entry name" value="GLTP"/>
    <property type="match status" value="1"/>
</dbReference>
<keyword evidence="1" id="KW-0813">Transport</keyword>